<comment type="caution">
    <text evidence="2">The sequence shown here is derived from an EMBL/GenBank/DDBJ whole genome shotgun (WGS) entry which is preliminary data.</text>
</comment>
<sequence length="628" mass="72238">MSVKMNSIDEIKSAVSSVDFKLSEMKGDMNKLSKLILDVETSQNFIAKSFDENIKMYKKTSKKIESDIKKLATECEALRNDMSFIKRDSKNLSDSKVNLQKIFKANEKLNNDLESIKCESMRDNLLFHGIKESEGEDCALIIKSMCENNLEIEDELNIKSAFRLGGPLDVAIANAKKEKIKFSDSENVLHKSQNHDGADVMNENECWINNTCNIEIDDFVCKSIPLSRKKYKQGCGMYVMIRKILSPYVKIIDISYETLIWIRIAKELTGCESDYLIANLYIPPQNSSFYRIHNCDLFYELESQMIHYSAECPNIFVIGDLNARTANINDYVQNDKLHDSILDRVGDLFTYVADEALSCRNNPDAGTNDYGTKLLNLCKSSGLRIINGRHPDGLSNDFTYSGPRGMSVIDYLLAKPINIEKVLKFITSNFTTYSDHAPIHVQFKTDFTMQCNDINSNLMDGEESQFFKWNKEFRDLCYNALLVNADDLSSTIANMDIASQDGMDLCINNFTQCLTNVTAPFFKQMPKVKAKLKRNSQNQRVNTDKPWFDQKCKELYANYCKKLHTFNGKKTFNSHIDLNSAKKTYKKYECKLKRSYKRQEGYMLCKLKKDNPRKFYSLFREKIRGNVI</sequence>
<evidence type="ECO:0008006" key="4">
    <source>
        <dbReference type="Google" id="ProtNLM"/>
    </source>
</evidence>
<dbReference type="Gene3D" id="3.60.10.10">
    <property type="entry name" value="Endonuclease/exonuclease/phosphatase"/>
    <property type="match status" value="1"/>
</dbReference>
<dbReference type="InterPro" id="IPR036691">
    <property type="entry name" value="Endo/exonu/phosph_ase_sf"/>
</dbReference>
<reference evidence="2" key="1">
    <citation type="submission" date="2021-03" db="EMBL/GenBank/DDBJ databases">
        <authorList>
            <person name="Bekaert M."/>
        </authorList>
    </citation>
    <scope>NUCLEOTIDE SEQUENCE</scope>
</reference>
<dbReference type="SUPFAM" id="SSF56219">
    <property type="entry name" value="DNase I-like"/>
    <property type="match status" value="1"/>
</dbReference>
<name>A0A8S3QFH8_MYTED</name>
<dbReference type="Proteomes" id="UP000683360">
    <property type="component" value="Unassembled WGS sequence"/>
</dbReference>
<evidence type="ECO:0000313" key="3">
    <source>
        <dbReference type="Proteomes" id="UP000683360"/>
    </source>
</evidence>
<dbReference type="EMBL" id="CAJPWZ010000471">
    <property type="protein sequence ID" value="CAG2194190.1"/>
    <property type="molecule type" value="Genomic_DNA"/>
</dbReference>
<evidence type="ECO:0000313" key="2">
    <source>
        <dbReference type="EMBL" id="CAG2194190.1"/>
    </source>
</evidence>
<proteinExistence type="predicted"/>
<keyword evidence="1" id="KW-0175">Coiled coil</keyword>
<dbReference type="OrthoDB" id="8052050at2759"/>
<evidence type="ECO:0000256" key="1">
    <source>
        <dbReference type="SAM" id="Coils"/>
    </source>
</evidence>
<gene>
    <name evidence="2" type="ORF">MEDL_9237</name>
</gene>
<dbReference type="AlphaFoldDB" id="A0A8S3QFH8"/>
<protein>
    <recommendedName>
        <fullName evidence="4">Endonuclease/exonuclease/phosphatase domain-containing protein</fullName>
    </recommendedName>
</protein>
<feature type="coiled-coil region" evidence="1">
    <location>
        <begin position="54"/>
        <end position="119"/>
    </location>
</feature>
<accession>A0A8S3QFH8</accession>
<organism evidence="2 3">
    <name type="scientific">Mytilus edulis</name>
    <name type="common">Blue mussel</name>
    <dbReference type="NCBI Taxonomy" id="6550"/>
    <lineage>
        <taxon>Eukaryota</taxon>
        <taxon>Metazoa</taxon>
        <taxon>Spiralia</taxon>
        <taxon>Lophotrochozoa</taxon>
        <taxon>Mollusca</taxon>
        <taxon>Bivalvia</taxon>
        <taxon>Autobranchia</taxon>
        <taxon>Pteriomorphia</taxon>
        <taxon>Mytilida</taxon>
        <taxon>Mytiloidea</taxon>
        <taxon>Mytilidae</taxon>
        <taxon>Mytilinae</taxon>
        <taxon>Mytilus</taxon>
    </lineage>
</organism>
<keyword evidence="3" id="KW-1185">Reference proteome</keyword>